<comment type="caution">
    <text evidence="14">The sequence shown here is derived from an EMBL/GenBank/DDBJ whole genome shotgun (WGS) entry which is preliminary data.</text>
</comment>
<dbReference type="InterPro" id="IPR027417">
    <property type="entry name" value="P-loop_NTPase"/>
</dbReference>
<dbReference type="NCBIfam" id="TIGR00682">
    <property type="entry name" value="lpxK"/>
    <property type="match status" value="1"/>
</dbReference>
<protein>
    <recommendedName>
        <fullName evidence="4 13">Tetraacyldisaccharide 4'-kinase</fullName>
        <ecNumber evidence="3 13">2.7.1.130</ecNumber>
    </recommendedName>
    <alternativeName>
        <fullName evidence="12 13">Lipid A 4'-kinase</fullName>
    </alternativeName>
</protein>
<evidence type="ECO:0000256" key="1">
    <source>
        <dbReference type="ARBA" id="ARBA00002274"/>
    </source>
</evidence>
<evidence type="ECO:0000256" key="8">
    <source>
        <dbReference type="ARBA" id="ARBA00022741"/>
    </source>
</evidence>
<evidence type="ECO:0000256" key="2">
    <source>
        <dbReference type="ARBA" id="ARBA00004870"/>
    </source>
</evidence>
<comment type="catalytic activity">
    <reaction evidence="13">
        <text>a lipid A disaccharide + ATP = a lipid IVA + ADP + H(+)</text>
        <dbReference type="Rhea" id="RHEA:67840"/>
        <dbReference type="ChEBI" id="CHEBI:15378"/>
        <dbReference type="ChEBI" id="CHEBI:30616"/>
        <dbReference type="ChEBI" id="CHEBI:176343"/>
        <dbReference type="ChEBI" id="CHEBI:176425"/>
        <dbReference type="ChEBI" id="CHEBI:456216"/>
        <dbReference type="EC" id="2.7.1.130"/>
    </reaction>
</comment>
<dbReference type="PANTHER" id="PTHR42724:SF1">
    <property type="entry name" value="TETRAACYLDISACCHARIDE 4'-KINASE, MITOCHONDRIAL-RELATED"/>
    <property type="match status" value="1"/>
</dbReference>
<dbReference type="AlphaFoldDB" id="A0A7X1ZD72"/>
<evidence type="ECO:0000256" key="7">
    <source>
        <dbReference type="ARBA" id="ARBA00022679"/>
    </source>
</evidence>
<feature type="binding site" evidence="13">
    <location>
        <begin position="54"/>
        <end position="61"/>
    </location>
    <ligand>
        <name>ATP</name>
        <dbReference type="ChEBI" id="CHEBI:30616"/>
    </ligand>
</feature>
<evidence type="ECO:0000256" key="6">
    <source>
        <dbReference type="ARBA" id="ARBA00022556"/>
    </source>
</evidence>
<evidence type="ECO:0000256" key="13">
    <source>
        <dbReference type="HAMAP-Rule" id="MF_00409"/>
    </source>
</evidence>
<dbReference type="PANTHER" id="PTHR42724">
    <property type="entry name" value="TETRAACYLDISACCHARIDE 4'-KINASE"/>
    <property type="match status" value="1"/>
</dbReference>
<dbReference type="EC" id="2.7.1.130" evidence="3 13"/>
<dbReference type="GO" id="GO:0009245">
    <property type="term" value="P:lipid A biosynthetic process"/>
    <property type="evidence" value="ECO:0007669"/>
    <property type="project" value="UniProtKB-UniRule"/>
</dbReference>
<comment type="function">
    <text evidence="1 13">Transfers the gamma-phosphate of ATP to the 4'-position of a tetraacyldisaccharide 1-phosphate intermediate (termed DS-1-P) to form tetraacyldisaccharide 1,4'-bis-phosphate (lipid IVA).</text>
</comment>
<keyword evidence="11 13" id="KW-0443">Lipid metabolism</keyword>
<dbReference type="GO" id="GO:0005524">
    <property type="term" value="F:ATP binding"/>
    <property type="evidence" value="ECO:0007669"/>
    <property type="project" value="UniProtKB-UniRule"/>
</dbReference>
<evidence type="ECO:0000256" key="9">
    <source>
        <dbReference type="ARBA" id="ARBA00022777"/>
    </source>
</evidence>
<dbReference type="GO" id="GO:0005886">
    <property type="term" value="C:plasma membrane"/>
    <property type="evidence" value="ECO:0007669"/>
    <property type="project" value="TreeGrafter"/>
</dbReference>
<dbReference type="SUPFAM" id="SSF52540">
    <property type="entry name" value="P-loop containing nucleoside triphosphate hydrolases"/>
    <property type="match status" value="1"/>
</dbReference>
<keyword evidence="7 13" id="KW-0808">Transferase</keyword>
<dbReference type="RefSeq" id="WP_153342421.1">
    <property type="nucleotide sequence ID" value="NZ_WIVE01000014.1"/>
</dbReference>
<keyword evidence="15" id="KW-1185">Reference proteome</keyword>
<evidence type="ECO:0000256" key="4">
    <source>
        <dbReference type="ARBA" id="ARBA00016436"/>
    </source>
</evidence>
<evidence type="ECO:0000313" key="14">
    <source>
        <dbReference type="EMBL" id="MQX36183.1"/>
    </source>
</evidence>
<dbReference type="OrthoDB" id="9766423at2"/>
<dbReference type="Pfam" id="PF02606">
    <property type="entry name" value="LpxK"/>
    <property type="match status" value="1"/>
</dbReference>
<comment type="similarity">
    <text evidence="13">Belongs to the LpxK family.</text>
</comment>
<sequence length="333" mass="35231">MRAPEFWWRRDGGGVAGRLLEPVGLLYGWATARRLARGKPERLPVPVICVGNLAAGGTGKTPVVEAVAWRLRKAMGLNAMVLSRGYGGQETGPLRVDPGVHDAAAVGDEPLMMARGGLPVWIARDRAEGGRAAVVDGADVVVMDDGFQNPALVQDLSLVVVDGARGFGNGRLIPAGPLREPVPVGLGRAGAVVVMGPDRTGVARRVPREVPVLAAGLEPGPRVRSWQGQSVVAFAGIGDPAKVFRLLHDVGCRVVAAHPFADHHPYQPADIQPILDEAFLLGALPVTTAKDAARLSPDQRQQVDVIDITVTWTDPGALDRLLRRAVEAGRDAR</sequence>
<dbReference type="Proteomes" id="UP000434582">
    <property type="component" value="Unassembled WGS sequence"/>
</dbReference>
<dbReference type="HAMAP" id="MF_00409">
    <property type="entry name" value="LpxK"/>
    <property type="match status" value="1"/>
</dbReference>
<keyword evidence="10 13" id="KW-0067">ATP-binding</keyword>
<dbReference type="GO" id="GO:0009244">
    <property type="term" value="P:lipopolysaccharide core region biosynthetic process"/>
    <property type="evidence" value="ECO:0007669"/>
    <property type="project" value="TreeGrafter"/>
</dbReference>
<proteinExistence type="inferred from homology"/>
<evidence type="ECO:0000313" key="15">
    <source>
        <dbReference type="Proteomes" id="UP000434582"/>
    </source>
</evidence>
<evidence type="ECO:0000256" key="5">
    <source>
        <dbReference type="ARBA" id="ARBA00022516"/>
    </source>
</evidence>
<dbReference type="GO" id="GO:0009029">
    <property type="term" value="F:lipid-A 4'-kinase activity"/>
    <property type="evidence" value="ECO:0007669"/>
    <property type="project" value="UniProtKB-UniRule"/>
</dbReference>
<gene>
    <name evidence="13" type="primary">lpxK</name>
    <name evidence="14" type="ORF">GHC57_06590</name>
</gene>
<reference evidence="14 15" key="1">
    <citation type="submission" date="2019-10" db="EMBL/GenBank/DDBJ databases">
        <title>Draft whole-genome sequence of the purple nonsulfur photosynthetic bacterium Roseospira navarrensis DSM 15114.</title>
        <authorList>
            <person name="Kyndt J.A."/>
            <person name="Meyer T.E."/>
        </authorList>
    </citation>
    <scope>NUCLEOTIDE SEQUENCE [LARGE SCALE GENOMIC DNA]</scope>
    <source>
        <strain evidence="14 15">DSM 15114</strain>
    </source>
</reference>
<dbReference type="UniPathway" id="UPA00359">
    <property type="reaction ID" value="UER00482"/>
</dbReference>
<keyword evidence="9 13" id="KW-0418">Kinase</keyword>
<name>A0A7X1ZD72_9PROT</name>
<evidence type="ECO:0000256" key="10">
    <source>
        <dbReference type="ARBA" id="ARBA00022840"/>
    </source>
</evidence>
<dbReference type="EMBL" id="WIVE01000014">
    <property type="protein sequence ID" value="MQX36183.1"/>
    <property type="molecule type" value="Genomic_DNA"/>
</dbReference>
<evidence type="ECO:0000256" key="12">
    <source>
        <dbReference type="ARBA" id="ARBA00029757"/>
    </source>
</evidence>
<keyword evidence="5 13" id="KW-0444">Lipid biosynthesis</keyword>
<keyword evidence="8 13" id="KW-0547">Nucleotide-binding</keyword>
<evidence type="ECO:0000256" key="11">
    <source>
        <dbReference type="ARBA" id="ARBA00023098"/>
    </source>
</evidence>
<comment type="pathway">
    <text evidence="2 13">Glycolipid biosynthesis; lipid IV(A) biosynthesis; lipid IV(A) from (3R)-3-hydroxytetradecanoyl-[acyl-carrier-protein] and UDP-N-acetyl-alpha-D-glucosamine: step 6/6.</text>
</comment>
<evidence type="ECO:0000256" key="3">
    <source>
        <dbReference type="ARBA" id="ARBA00012071"/>
    </source>
</evidence>
<dbReference type="InterPro" id="IPR003758">
    <property type="entry name" value="LpxK"/>
</dbReference>
<keyword evidence="6 13" id="KW-0441">Lipid A biosynthesis</keyword>
<accession>A0A7X1ZD72</accession>
<organism evidence="14 15">
    <name type="scientific">Roseospira navarrensis</name>
    <dbReference type="NCBI Taxonomy" id="140058"/>
    <lineage>
        <taxon>Bacteria</taxon>
        <taxon>Pseudomonadati</taxon>
        <taxon>Pseudomonadota</taxon>
        <taxon>Alphaproteobacteria</taxon>
        <taxon>Rhodospirillales</taxon>
        <taxon>Rhodospirillaceae</taxon>
        <taxon>Roseospira</taxon>
    </lineage>
</organism>